<feature type="compositionally biased region" description="Pro residues" evidence="1">
    <location>
        <begin position="982"/>
        <end position="1000"/>
    </location>
</feature>
<dbReference type="InterPro" id="IPR013103">
    <property type="entry name" value="RVT_2"/>
</dbReference>
<evidence type="ECO:0000313" key="3">
    <source>
        <dbReference type="EMBL" id="GJT45570.1"/>
    </source>
</evidence>
<sequence length="1050" mass="115605">MQATSSIKTESSLLCRLKEPIQGYLNLSAKGTKREVLGLPSEEVSDPGLSINITHKIKQTKDNQHAKPAAPKAATRKPQPAQQAKRRNVSKLRKPLKQHRQPNELKLGRWQRSEPLRNLTAGSPPEAKVVLQTKAGWTNPGISSEGRLEQTLGNDTVLNLTQPQGELDQPTRIGDANQALEERLDKHGSRLYRLENQDIPNQVSKVVDEIVTVAVDWAMHAPLRERFRDLPEADMKEIIHNRMWESKSYQTHEDHMTLYEALEKSMARDNRDQLPSDLDEARKKKKKRQGSPKTPSGSPPPPPPPAGPSGTSEASGASGSSQSPPPPPPPSNTQGGQSTSTTAPSSSKTAASVEYTAWTMTDTRFKPSILPIPKEIHMGHDTNADDQVYSSSGEDVGPDHIPTVNLRQSWWKPITEDRPATPEPAWSIPSFDLTVPTNNWASALKSMLVAKGYCQEEGIDLEESFAPVTRVEVICIFIANAASKNMTIYKMDLKTVFLNGELKEEVYVSQPEGFDDPNHPTHVLSSEESFVWFKASPSGMPADPTLYSPYACVLDTMADVNVNAHVEQAPAMAPPIPTDEQILPRSRWVHVGKSNYYLDVESCQLDEKWFDLTKDILRDALQITSVDNNNAFSSPPTPDVLIKFVNDLEVSDPDSPAPKPAKATKPKATKQSKPFSTKSALVTKTCSCQGPKTTALDTQTTLQQLNPSKKGRSRSVNWSRSLLRHHLQPNELKLVSVRKFKGCSRGSSGFQLPRWDQRTLIWKISTAPGELGLTSSETDSEEEVPGTDAGDQDKGRLWTKTLPMDEGVHSRLTMSGDLKNLLILMIECDLRNLQALLEPCLLYKILTRNLASPTSSLRRSHRKTNLRKPILNRSLSTSSQQFKHHYQHQQHCILNSHNNISLPPPTQPQQGSSYSILIQRIVRKAVDEIVTDAVDWAMQAPLRERFRDLPEAAMKEILHNRISCLTWLKQGKKKKKSQGSPKTPPGSPPHPPPPPSPPAGPSGTSGASGASGSSQSPSPPPPSSNTQGGQSIRTAAPSSSKTAASAEYTD</sequence>
<feature type="compositionally biased region" description="Low complexity" evidence="1">
    <location>
        <begin position="1001"/>
        <end position="1016"/>
    </location>
</feature>
<feature type="domain" description="Reverse transcriptase Ty1/copia-type" evidence="2">
    <location>
        <begin position="444"/>
        <end position="534"/>
    </location>
</feature>
<dbReference type="PANTHER" id="PTHR48125:SF10">
    <property type="entry name" value="OS12G0136300 PROTEIN"/>
    <property type="match status" value="1"/>
</dbReference>
<dbReference type="Pfam" id="PF07727">
    <property type="entry name" value="RVT_2"/>
    <property type="match status" value="1"/>
</dbReference>
<protein>
    <submittedName>
        <fullName evidence="3">Integrase, catalytic region, zinc finger, CCHC-type containing protein</fullName>
    </submittedName>
</protein>
<feature type="compositionally biased region" description="Low complexity" evidence="1">
    <location>
        <begin position="1024"/>
        <end position="1050"/>
    </location>
</feature>
<feature type="compositionally biased region" description="Low complexity" evidence="1">
    <location>
        <begin position="308"/>
        <end position="322"/>
    </location>
</feature>
<reference evidence="3" key="2">
    <citation type="submission" date="2022-01" db="EMBL/GenBank/DDBJ databases">
        <authorList>
            <person name="Yamashiro T."/>
            <person name="Shiraishi A."/>
            <person name="Satake H."/>
            <person name="Nakayama K."/>
        </authorList>
    </citation>
    <scope>NUCLEOTIDE SEQUENCE</scope>
</reference>
<feature type="compositionally biased region" description="Low complexity" evidence="1">
    <location>
        <begin position="66"/>
        <end position="83"/>
    </location>
</feature>
<feature type="compositionally biased region" description="Basic residues" evidence="1">
    <location>
        <begin position="84"/>
        <end position="100"/>
    </location>
</feature>
<evidence type="ECO:0000313" key="4">
    <source>
        <dbReference type="Proteomes" id="UP001151760"/>
    </source>
</evidence>
<feature type="region of interest" description="Disordered" evidence="1">
    <location>
        <begin position="969"/>
        <end position="1050"/>
    </location>
</feature>
<feature type="region of interest" description="Disordered" evidence="1">
    <location>
        <begin position="266"/>
        <end position="350"/>
    </location>
</feature>
<evidence type="ECO:0000259" key="2">
    <source>
        <dbReference type="Pfam" id="PF07727"/>
    </source>
</evidence>
<gene>
    <name evidence="3" type="ORF">Tco_0954285</name>
</gene>
<feature type="region of interest" description="Disordered" evidence="1">
    <location>
        <begin position="651"/>
        <end position="676"/>
    </location>
</feature>
<feature type="region of interest" description="Disordered" evidence="1">
    <location>
        <begin position="771"/>
        <end position="795"/>
    </location>
</feature>
<evidence type="ECO:0000256" key="1">
    <source>
        <dbReference type="SAM" id="MobiDB-lite"/>
    </source>
</evidence>
<accession>A0ABQ5E2A4</accession>
<feature type="compositionally biased region" description="Basic and acidic residues" evidence="1">
    <location>
        <begin position="101"/>
        <end position="115"/>
    </location>
</feature>
<comment type="caution">
    <text evidence="3">The sequence shown here is derived from an EMBL/GenBank/DDBJ whole genome shotgun (WGS) entry which is preliminary data.</text>
</comment>
<organism evidence="3 4">
    <name type="scientific">Tanacetum coccineum</name>
    <dbReference type="NCBI Taxonomy" id="301880"/>
    <lineage>
        <taxon>Eukaryota</taxon>
        <taxon>Viridiplantae</taxon>
        <taxon>Streptophyta</taxon>
        <taxon>Embryophyta</taxon>
        <taxon>Tracheophyta</taxon>
        <taxon>Spermatophyta</taxon>
        <taxon>Magnoliopsida</taxon>
        <taxon>eudicotyledons</taxon>
        <taxon>Gunneridae</taxon>
        <taxon>Pentapetalae</taxon>
        <taxon>asterids</taxon>
        <taxon>campanulids</taxon>
        <taxon>Asterales</taxon>
        <taxon>Asteraceae</taxon>
        <taxon>Asteroideae</taxon>
        <taxon>Anthemideae</taxon>
        <taxon>Anthemidinae</taxon>
        <taxon>Tanacetum</taxon>
    </lineage>
</organism>
<keyword evidence="4" id="KW-1185">Reference proteome</keyword>
<dbReference type="PANTHER" id="PTHR48125">
    <property type="entry name" value="LP07818P1"/>
    <property type="match status" value="1"/>
</dbReference>
<dbReference type="EMBL" id="BQNB010015912">
    <property type="protein sequence ID" value="GJT45570.1"/>
    <property type="molecule type" value="Genomic_DNA"/>
</dbReference>
<proteinExistence type="predicted"/>
<dbReference type="Proteomes" id="UP001151760">
    <property type="component" value="Unassembled WGS sequence"/>
</dbReference>
<reference evidence="3" key="1">
    <citation type="journal article" date="2022" name="Int. J. Mol. Sci.">
        <title>Draft Genome of Tanacetum Coccineum: Genomic Comparison of Closely Related Tanacetum-Family Plants.</title>
        <authorList>
            <person name="Yamashiro T."/>
            <person name="Shiraishi A."/>
            <person name="Nakayama K."/>
            <person name="Satake H."/>
        </authorList>
    </citation>
    <scope>NUCLEOTIDE SEQUENCE</scope>
</reference>
<feature type="region of interest" description="Disordered" evidence="1">
    <location>
        <begin position="377"/>
        <end position="401"/>
    </location>
</feature>
<feature type="compositionally biased region" description="Low complexity" evidence="1">
    <location>
        <begin position="332"/>
        <end position="350"/>
    </location>
</feature>
<feature type="compositionally biased region" description="Pro residues" evidence="1">
    <location>
        <begin position="297"/>
        <end position="307"/>
    </location>
</feature>
<name>A0ABQ5E2A4_9ASTR</name>
<feature type="compositionally biased region" description="Basic and acidic residues" evidence="1">
    <location>
        <begin position="266"/>
        <end position="282"/>
    </location>
</feature>
<feature type="region of interest" description="Disordered" evidence="1">
    <location>
        <begin position="39"/>
        <end position="122"/>
    </location>
</feature>